<comment type="similarity">
    <text evidence="2">Belongs to the glycosyltransferase 15 family.</text>
</comment>
<dbReference type="InterPro" id="IPR002685">
    <property type="entry name" value="Glyco_trans_15"/>
</dbReference>
<accession>A0AAD7QYR1</accession>
<dbReference type="PANTHER" id="PTHR31121:SF6">
    <property type="entry name" value="ALPHA-1,2 MANNOSYLTRANSFERASE KTR1"/>
    <property type="match status" value="1"/>
</dbReference>
<name>A0AAD7QYR1_9ASCO</name>
<dbReference type="AlphaFoldDB" id="A0AAD7QYR1"/>
<comment type="subcellular location">
    <subcellularLocation>
        <location evidence="1">Membrane</location>
        <topology evidence="1">Single-pass type II membrane protein</topology>
    </subcellularLocation>
</comment>
<keyword evidence="7" id="KW-0812">Transmembrane</keyword>
<evidence type="ECO:0000256" key="7">
    <source>
        <dbReference type="SAM" id="Phobius"/>
    </source>
</evidence>
<evidence type="ECO:0000256" key="3">
    <source>
        <dbReference type="ARBA" id="ARBA00022676"/>
    </source>
</evidence>
<evidence type="ECO:0000256" key="5">
    <source>
        <dbReference type="ARBA" id="ARBA00022968"/>
    </source>
</evidence>
<feature type="transmembrane region" description="Helical" evidence="7">
    <location>
        <begin position="12"/>
        <end position="34"/>
    </location>
</feature>
<evidence type="ECO:0000313" key="9">
    <source>
        <dbReference type="Proteomes" id="UP001217417"/>
    </source>
</evidence>
<dbReference type="GO" id="GO:0000032">
    <property type="term" value="P:cell wall mannoprotein biosynthetic process"/>
    <property type="evidence" value="ECO:0007669"/>
    <property type="project" value="TreeGrafter"/>
</dbReference>
<dbReference type="GO" id="GO:0000026">
    <property type="term" value="F:alpha-1,2-mannosyltransferase activity"/>
    <property type="evidence" value="ECO:0007669"/>
    <property type="project" value="TreeGrafter"/>
</dbReference>
<sequence>MLRLLHLRRTPRWIAVAIVFVFGLSCIVAITQLLNRIVLLDSNYGKSLSSKLGSDNAVSPSKPAATPATSHVPDAHDEFVAMADDQPQLEKATFIMLVRNSEVHDARSSIRYVEDRFNKNFHYPWIFLNDRPFSDEFIRMTRSLVSGNATYGQIPKEAWSMPDWVDRQKARECMKGMANRNILYGGSESYRHMCRFFSGFFWRHELLADYEYYWRVEPNTQLYCDLTYDPFTFMRENNKTYGFTINLLEFASTIESLWPTVQNFSSEHPEYIHPNNSLDFIVDDHKNITEGSYNNCHYWSNFEIASLKFFRSQAYRDFFDALDQTGGFYYERWGDAPVHSLAVSIMLDKEEIHWFYDIGYRHHPFTHCPEPREEFHDSGKCYCDPRQNFDRNSYSCTKQYRRMRGDKGFPEHVPRISQSVLNRIERSKNTKQFRSD</sequence>
<keyword evidence="9" id="KW-1185">Reference proteome</keyword>
<evidence type="ECO:0000256" key="2">
    <source>
        <dbReference type="ARBA" id="ARBA00007677"/>
    </source>
</evidence>
<evidence type="ECO:0000256" key="6">
    <source>
        <dbReference type="SAM" id="MobiDB-lite"/>
    </source>
</evidence>
<dbReference type="InterPro" id="IPR029044">
    <property type="entry name" value="Nucleotide-diphossugar_trans"/>
</dbReference>
<dbReference type="Pfam" id="PF01793">
    <property type="entry name" value="Glyco_transf_15"/>
    <property type="match status" value="1"/>
</dbReference>
<feature type="compositionally biased region" description="Polar residues" evidence="6">
    <location>
        <begin position="49"/>
        <end position="59"/>
    </location>
</feature>
<dbReference type="PROSITE" id="PS51257">
    <property type="entry name" value="PROKAR_LIPOPROTEIN"/>
    <property type="match status" value="1"/>
</dbReference>
<dbReference type="EMBL" id="JARPMG010000001">
    <property type="protein sequence ID" value="KAJ8103924.1"/>
    <property type="molecule type" value="Genomic_DNA"/>
</dbReference>
<evidence type="ECO:0000256" key="1">
    <source>
        <dbReference type="ARBA" id="ARBA00004606"/>
    </source>
</evidence>
<comment type="caution">
    <text evidence="8">The sequence shown here is derived from an EMBL/GenBank/DDBJ whole genome shotgun (WGS) entry which is preliminary data.</text>
</comment>
<dbReference type="Gene3D" id="3.90.550.10">
    <property type="entry name" value="Spore Coat Polysaccharide Biosynthesis Protein SpsA, Chain A"/>
    <property type="match status" value="1"/>
</dbReference>
<dbReference type="GO" id="GO:0006487">
    <property type="term" value="P:protein N-linked glycosylation"/>
    <property type="evidence" value="ECO:0007669"/>
    <property type="project" value="TreeGrafter"/>
</dbReference>
<keyword evidence="7" id="KW-0472">Membrane</keyword>
<dbReference type="GeneID" id="80881485"/>
<dbReference type="Proteomes" id="UP001217417">
    <property type="component" value="Unassembled WGS sequence"/>
</dbReference>
<organism evidence="8 9">
    <name type="scientific">Lipomyces tetrasporus</name>
    <dbReference type="NCBI Taxonomy" id="54092"/>
    <lineage>
        <taxon>Eukaryota</taxon>
        <taxon>Fungi</taxon>
        <taxon>Dikarya</taxon>
        <taxon>Ascomycota</taxon>
        <taxon>Saccharomycotina</taxon>
        <taxon>Lipomycetes</taxon>
        <taxon>Lipomycetales</taxon>
        <taxon>Lipomycetaceae</taxon>
        <taxon>Lipomyces</taxon>
    </lineage>
</organism>
<keyword evidence="4 8" id="KW-0808">Transferase</keyword>
<dbReference type="FunFam" id="3.90.550.10:FF:000051">
    <property type="entry name" value="Alpha-1,2-mannosyltransferase (Ktr4)"/>
    <property type="match status" value="1"/>
</dbReference>
<dbReference type="GO" id="GO:0005794">
    <property type="term" value="C:Golgi apparatus"/>
    <property type="evidence" value="ECO:0007669"/>
    <property type="project" value="TreeGrafter"/>
</dbReference>
<proteinExistence type="inferred from homology"/>
<dbReference type="PANTHER" id="PTHR31121">
    <property type="entry name" value="ALPHA-1,2 MANNOSYLTRANSFERASE KTR1"/>
    <property type="match status" value="1"/>
</dbReference>
<gene>
    <name evidence="8" type="ORF">POJ06DRAFT_243159</name>
</gene>
<dbReference type="SUPFAM" id="SSF53448">
    <property type="entry name" value="Nucleotide-diphospho-sugar transferases"/>
    <property type="match status" value="1"/>
</dbReference>
<reference evidence="8" key="1">
    <citation type="submission" date="2023-03" db="EMBL/GenBank/DDBJ databases">
        <title>Near-Complete genome sequence of Lipomyces tetrasporous NRRL Y-64009, an oleaginous yeast capable of growing on lignocellulosic hydrolysates.</title>
        <authorList>
            <consortium name="Lawrence Berkeley National Laboratory"/>
            <person name="Jagtap S.S."/>
            <person name="Liu J.-J."/>
            <person name="Walukiewicz H.E."/>
            <person name="Pangilinan J."/>
            <person name="Lipzen A."/>
            <person name="Ahrendt S."/>
            <person name="Koriabine M."/>
            <person name="Cobaugh K."/>
            <person name="Salamov A."/>
            <person name="Yoshinaga Y."/>
            <person name="Ng V."/>
            <person name="Daum C."/>
            <person name="Grigoriev I.V."/>
            <person name="Slininger P.J."/>
            <person name="Dien B.S."/>
            <person name="Jin Y.-S."/>
            <person name="Rao C.V."/>
        </authorList>
    </citation>
    <scope>NUCLEOTIDE SEQUENCE</scope>
    <source>
        <strain evidence="8">NRRL Y-64009</strain>
    </source>
</reference>
<evidence type="ECO:0000313" key="8">
    <source>
        <dbReference type="EMBL" id="KAJ8103924.1"/>
    </source>
</evidence>
<protein>
    <submittedName>
        <fullName evidence="8">Nucleotide-diphospho-sugar transferase</fullName>
    </submittedName>
</protein>
<dbReference type="RefSeq" id="XP_056047374.1">
    <property type="nucleotide sequence ID" value="XM_056186319.1"/>
</dbReference>
<keyword evidence="7" id="KW-1133">Transmembrane helix</keyword>
<evidence type="ECO:0000256" key="4">
    <source>
        <dbReference type="ARBA" id="ARBA00022679"/>
    </source>
</evidence>
<keyword evidence="5" id="KW-0735">Signal-anchor</keyword>
<feature type="region of interest" description="Disordered" evidence="6">
    <location>
        <begin position="49"/>
        <end position="70"/>
    </location>
</feature>
<dbReference type="GO" id="GO:0016020">
    <property type="term" value="C:membrane"/>
    <property type="evidence" value="ECO:0007669"/>
    <property type="project" value="UniProtKB-SubCell"/>
</dbReference>
<keyword evidence="3" id="KW-0328">Glycosyltransferase</keyword>